<dbReference type="GO" id="GO:0031110">
    <property type="term" value="P:regulation of microtubule polymerization or depolymerization"/>
    <property type="evidence" value="ECO:0007669"/>
    <property type="project" value="UniProtKB-ARBA"/>
</dbReference>
<gene>
    <name evidence="15" type="ORF">Cfor_02767</name>
</gene>
<dbReference type="InterPro" id="IPR057546">
    <property type="entry name" value="HEAT_GCN1"/>
</dbReference>
<feature type="region of interest" description="Disordered" evidence="13">
    <location>
        <begin position="354"/>
        <end position="379"/>
    </location>
</feature>
<accession>A0A6L2Q5E4</accession>
<keyword evidence="7" id="KW-0995">Kinetochore</keyword>
<keyword evidence="8" id="KW-0333">Golgi apparatus</keyword>
<feature type="compositionally biased region" description="Low complexity" evidence="13">
    <location>
        <begin position="921"/>
        <end position="943"/>
    </location>
</feature>
<dbReference type="InterPro" id="IPR011989">
    <property type="entry name" value="ARM-like"/>
</dbReference>
<comment type="caution">
    <text evidence="15">The sequence shown here is derived from an EMBL/GenBank/DDBJ whole genome shotgun (WGS) entry which is preliminary data.</text>
</comment>
<feature type="domain" description="TOG" evidence="14">
    <location>
        <begin position="1099"/>
        <end position="1336"/>
    </location>
</feature>
<evidence type="ECO:0000313" key="16">
    <source>
        <dbReference type="Proteomes" id="UP000502823"/>
    </source>
</evidence>
<dbReference type="GO" id="GO:1902903">
    <property type="term" value="P:regulation of supramolecular fiber organization"/>
    <property type="evidence" value="ECO:0007669"/>
    <property type="project" value="UniProtKB-ARBA"/>
</dbReference>
<keyword evidence="6" id="KW-0677">Repeat</keyword>
<dbReference type="GO" id="GO:0000776">
    <property type="term" value="C:kinetochore"/>
    <property type="evidence" value="ECO:0007669"/>
    <property type="project" value="TreeGrafter"/>
</dbReference>
<comment type="subcellular location">
    <subcellularLocation>
        <location evidence="3">Chromosome</location>
        <location evidence="3">Centromere</location>
        <location evidence="3">Kinetochore</location>
    </subcellularLocation>
    <subcellularLocation>
        <location evidence="1">Cytoplasm</location>
        <location evidence="1">Cytoskeleton</location>
        <location evidence="1">Microtubule organizing center</location>
        <location evidence="1">Centrosome</location>
    </subcellularLocation>
    <subcellularLocation>
        <location evidence="2">Golgi apparatus</location>
        <location evidence="2">trans-Golgi network</location>
    </subcellularLocation>
</comment>
<sequence length="1344" mass="146862">MKISAYACETYAVSSRKKCFYWEVLPLNVGLVCWRAGGCSGGRGVDELDEAVKSATKRASSVPRRGTLSATKSAPCTPAPPATGSKICRTSSLRRTTPSAGAGQAGAVDEDTFSRAFEDVPTVQLFSARELEDQLTAIRETISDPNKDWSKRVDALKKVRSLLIAGAANFDELYIHLRLLEPPFQTSVRDLRSQVVREACYTIAYLSEQLGHKCDHFGEYLLNSLINLIQNSAKVMASAGLVTVRFIIRYTHTARFIPIITQNLNSKSKDIRRACCEFLQQLLHSWSTHALEKHIALLQEAIKKGIADADPEARLCARKAYWSFRSHFPEQADSLLNSLDSSYKRVLNGELTLSNSSSSNSLHQQGVSSTSRYGVAGTAPRVRLTNSATGNTENLQQLSQYHSGLHRTPSLTRHHRSGIPVLMAASNGSARRGSGPPGASALRSNSAIDLQAAQRAKARAQYAALARHKVGSGASLLSGGMSVSAITSPERVGRTRSRVAGVSQSQPSSRSGSPSSRLSYATYSAANRDGVPGDGVSTVGRPRRLSSGIPRSTGTSREASRETSPNRFGMTGIHDRSFGSKLRGRSVHSTSIERPPQRPVMAQKILQQSREAESALADALVIDSGDFGHNIPNSRKSYRPFDDHSDDSETSSVCSERSFDSYRRTSDTHSWSGSQQRLYRDVLEPVNKDISDIIANCASTHWVDRKEGLVGLQNYFQNGNALTGSELKRVADIFTKMFMDSHTKVFSLFLDTLNELILTHKADLNDWLYVLLTRLLNKLGCDLLGSIQNKIHKSLAVVRESFTAELQMNAVMRFLVDPTQTPNSKVKVASLTFLTQLAMCMEPSAFVPVMTSVRDPTSAALAKIIGWTGDAKSSEIRRAAHAALIALYNLNTPQVTMLLAGLSAEYQEAAHTVVHSHLRRSSSGSGSSPPSPSISSSVVMSSPRLQSPGGTTPQQLQPRGSLRDSSLADLDDDSLNPEEVYRSLRRTTAEIQNYSFEALGSGKLLDRDRDTTSQDSGISQMSAGGGDKMDTLEERMEDMSITRNTSGRSSSLSSPTHRLNSLRDYNGLEKSVADISLDGENGFIPHESHHQEDIEEVRKVIDALRVAEQNGGSPGYESTEAERKAALMQLIRLVRETSALAVMENFKLLLRVLLHQLTRPEGSVRALVLSVLAEMFRKPSMGACFHNYIELLILKVLECHKDNSKEVHTAVLRCAEACAATMGMVLPPDVVIRVLNPLITTGEYPVNQGAIKMLTKLVEQKSKEVVEPHLAEIMPGLIKAYDNEESSVRKSAVFCMVSLHSSVGEEALQPHLEPLNGSKLKLLHLYIRRAQQGSSVPTSPKNAP</sequence>
<proteinExistence type="predicted"/>
<evidence type="ECO:0000256" key="13">
    <source>
        <dbReference type="SAM" id="MobiDB-lite"/>
    </source>
</evidence>
<feature type="compositionally biased region" description="Polar residues" evidence="13">
    <location>
        <begin position="362"/>
        <end position="372"/>
    </location>
</feature>
<keyword evidence="10" id="KW-0131">Cell cycle</keyword>
<feature type="compositionally biased region" description="Basic and acidic residues" evidence="13">
    <location>
        <begin position="1027"/>
        <end position="1040"/>
    </location>
</feature>
<evidence type="ECO:0000256" key="8">
    <source>
        <dbReference type="ARBA" id="ARBA00023034"/>
    </source>
</evidence>
<organism evidence="15 16">
    <name type="scientific">Coptotermes formosanus</name>
    <name type="common">Formosan subterranean termite</name>
    <dbReference type="NCBI Taxonomy" id="36987"/>
    <lineage>
        <taxon>Eukaryota</taxon>
        <taxon>Metazoa</taxon>
        <taxon>Ecdysozoa</taxon>
        <taxon>Arthropoda</taxon>
        <taxon>Hexapoda</taxon>
        <taxon>Insecta</taxon>
        <taxon>Pterygota</taxon>
        <taxon>Neoptera</taxon>
        <taxon>Polyneoptera</taxon>
        <taxon>Dictyoptera</taxon>
        <taxon>Blattodea</taxon>
        <taxon>Blattoidea</taxon>
        <taxon>Termitoidae</taxon>
        <taxon>Rhinotermitidae</taxon>
        <taxon>Coptotermes</taxon>
    </lineage>
</organism>
<dbReference type="GO" id="GO:0005815">
    <property type="term" value="C:microtubule organizing center"/>
    <property type="evidence" value="ECO:0007669"/>
    <property type="project" value="TreeGrafter"/>
</dbReference>
<dbReference type="GO" id="GO:0005876">
    <property type="term" value="C:spindle microtubule"/>
    <property type="evidence" value="ECO:0007669"/>
    <property type="project" value="TreeGrafter"/>
</dbReference>
<dbReference type="Pfam" id="PF21040">
    <property type="entry name" value="CEP104-like_TOG"/>
    <property type="match status" value="1"/>
</dbReference>
<feature type="region of interest" description="Disordered" evidence="13">
    <location>
        <begin position="56"/>
        <end position="107"/>
    </location>
</feature>
<evidence type="ECO:0000256" key="2">
    <source>
        <dbReference type="ARBA" id="ARBA00004601"/>
    </source>
</evidence>
<feature type="compositionally biased region" description="Polar residues" evidence="13">
    <location>
        <begin position="1013"/>
        <end position="1022"/>
    </location>
</feature>
<feature type="region of interest" description="Disordered" evidence="13">
    <location>
        <begin position="629"/>
        <end position="659"/>
    </location>
</feature>
<dbReference type="InParanoid" id="A0A6L2Q5E4"/>
<protein>
    <recommendedName>
        <fullName evidence="14">TOG domain-containing protein</fullName>
    </recommendedName>
</protein>
<evidence type="ECO:0000256" key="7">
    <source>
        <dbReference type="ARBA" id="ARBA00022838"/>
    </source>
</evidence>
<dbReference type="InterPro" id="IPR034085">
    <property type="entry name" value="TOG"/>
</dbReference>
<name>A0A6L2Q5E4_COPFO</name>
<evidence type="ECO:0000259" key="14">
    <source>
        <dbReference type="SMART" id="SM01349"/>
    </source>
</evidence>
<keyword evidence="4" id="KW-0158">Chromosome</keyword>
<dbReference type="GO" id="GO:0045180">
    <property type="term" value="C:basal cortex"/>
    <property type="evidence" value="ECO:0007669"/>
    <property type="project" value="TreeGrafter"/>
</dbReference>
<evidence type="ECO:0000256" key="6">
    <source>
        <dbReference type="ARBA" id="ARBA00022737"/>
    </source>
</evidence>
<feature type="region of interest" description="Disordered" evidence="13">
    <location>
        <begin position="1005"/>
        <end position="1063"/>
    </location>
</feature>
<evidence type="ECO:0000256" key="10">
    <source>
        <dbReference type="ARBA" id="ARBA00023306"/>
    </source>
</evidence>
<dbReference type="GO" id="GO:0008017">
    <property type="term" value="F:microtubule binding"/>
    <property type="evidence" value="ECO:0007669"/>
    <property type="project" value="TreeGrafter"/>
</dbReference>
<dbReference type="GO" id="GO:0005881">
    <property type="term" value="C:cytoplasmic microtubule"/>
    <property type="evidence" value="ECO:0007669"/>
    <property type="project" value="TreeGrafter"/>
</dbReference>
<dbReference type="Pfam" id="PF12348">
    <property type="entry name" value="CLASP_N"/>
    <property type="match status" value="1"/>
</dbReference>
<feature type="compositionally biased region" description="Low complexity" evidence="13">
    <location>
        <begin position="1042"/>
        <end position="1059"/>
    </location>
</feature>
<evidence type="ECO:0000256" key="12">
    <source>
        <dbReference type="PROSITE-ProRule" id="PRU00103"/>
    </source>
</evidence>
<dbReference type="GO" id="GO:0072686">
    <property type="term" value="C:mitotic spindle"/>
    <property type="evidence" value="ECO:0007669"/>
    <property type="project" value="TreeGrafter"/>
</dbReference>
<evidence type="ECO:0000313" key="15">
    <source>
        <dbReference type="EMBL" id="GFG38732.1"/>
    </source>
</evidence>
<evidence type="ECO:0000256" key="11">
    <source>
        <dbReference type="ARBA" id="ARBA00023328"/>
    </source>
</evidence>
<dbReference type="PANTHER" id="PTHR21567">
    <property type="entry name" value="CLASP"/>
    <property type="match status" value="1"/>
</dbReference>
<evidence type="ECO:0000256" key="3">
    <source>
        <dbReference type="ARBA" id="ARBA00004629"/>
    </source>
</evidence>
<dbReference type="SMART" id="SM01349">
    <property type="entry name" value="TOG"/>
    <property type="match status" value="3"/>
</dbReference>
<keyword evidence="11" id="KW-0137">Centromere</keyword>
<feature type="domain" description="TOG" evidence="14">
    <location>
        <begin position="127"/>
        <end position="359"/>
    </location>
</feature>
<dbReference type="PANTHER" id="PTHR21567:SF9">
    <property type="entry name" value="CLIP-ASSOCIATING PROTEIN"/>
    <property type="match status" value="1"/>
</dbReference>
<evidence type="ECO:0000256" key="1">
    <source>
        <dbReference type="ARBA" id="ARBA00004300"/>
    </source>
</evidence>
<evidence type="ECO:0000256" key="4">
    <source>
        <dbReference type="ARBA" id="ARBA00022454"/>
    </source>
</evidence>
<feature type="compositionally biased region" description="Polar residues" evidence="13">
    <location>
        <begin position="549"/>
        <end position="566"/>
    </location>
</feature>
<feature type="compositionally biased region" description="Polar residues" evidence="13">
    <location>
        <begin position="88"/>
        <end position="99"/>
    </location>
</feature>
<feature type="non-terminal residue" evidence="15">
    <location>
        <position position="1344"/>
    </location>
</feature>
<dbReference type="GO" id="GO:0090307">
    <property type="term" value="P:mitotic spindle assembly"/>
    <property type="evidence" value="ECO:0007669"/>
    <property type="project" value="TreeGrafter"/>
</dbReference>
<feature type="region of interest" description="Disordered" evidence="13">
    <location>
        <begin position="915"/>
        <end position="974"/>
    </location>
</feature>
<keyword evidence="16" id="KW-1185">Reference proteome</keyword>
<dbReference type="EMBL" id="BLKM01000810">
    <property type="protein sequence ID" value="GFG38732.1"/>
    <property type="molecule type" value="Genomic_DNA"/>
</dbReference>
<evidence type="ECO:0000256" key="5">
    <source>
        <dbReference type="ARBA" id="ARBA00022490"/>
    </source>
</evidence>
<dbReference type="Gene3D" id="1.25.10.10">
    <property type="entry name" value="Leucine-rich Repeat Variant"/>
    <property type="match status" value="3"/>
</dbReference>
<dbReference type="OrthoDB" id="46159at2759"/>
<feature type="compositionally biased region" description="Low complexity" evidence="13">
    <location>
        <begin position="503"/>
        <end position="519"/>
    </location>
</feature>
<feature type="repeat" description="HEAT" evidence="12">
    <location>
        <begin position="1273"/>
        <end position="1311"/>
    </location>
</feature>
<evidence type="ECO:0000256" key="9">
    <source>
        <dbReference type="ARBA" id="ARBA00023212"/>
    </source>
</evidence>
<dbReference type="SUPFAM" id="SSF48371">
    <property type="entry name" value="ARM repeat"/>
    <property type="match status" value="1"/>
</dbReference>
<dbReference type="Proteomes" id="UP000502823">
    <property type="component" value="Unassembled WGS sequence"/>
</dbReference>
<feature type="compositionally biased region" description="Polar residues" evidence="13">
    <location>
        <begin position="944"/>
        <end position="958"/>
    </location>
</feature>
<dbReference type="FunCoup" id="A0A6L2Q5E4">
    <property type="interactions" value="1098"/>
</dbReference>
<dbReference type="Pfam" id="PF23271">
    <property type="entry name" value="HEAT_GCN1"/>
    <property type="match status" value="1"/>
</dbReference>
<dbReference type="GO" id="GO:0040001">
    <property type="term" value="P:establishment of mitotic spindle localization"/>
    <property type="evidence" value="ECO:0007669"/>
    <property type="project" value="TreeGrafter"/>
</dbReference>
<feature type="domain" description="TOG" evidence="14">
    <location>
        <begin position="681"/>
        <end position="931"/>
    </location>
</feature>
<dbReference type="InterPro" id="IPR024395">
    <property type="entry name" value="CLASP_N_dom"/>
</dbReference>
<dbReference type="InterPro" id="IPR021133">
    <property type="entry name" value="HEAT_type_2"/>
</dbReference>
<dbReference type="InterPro" id="IPR016024">
    <property type="entry name" value="ARM-type_fold"/>
</dbReference>
<keyword evidence="9" id="KW-0206">Cytoskeleton</keyword>
<feature type="region of interest" description="Disordered" evidence="13">
    <location>
        <begin position="487"/>
        <end position="600"/>
    </location>
</feature>
<dbReference type="PROSITE" id="PS50077">
    <property type="entry name" value="HEAT_REPEAT"/>
    <property type="match status" value="1"/>
</dbReference>
<reference evidence="16" key="1">
    <citation type="submission" date="2020-01" db="EMBL/GenBank/DDBJ databases">
        <title>Draft genome sequence of the Termite Coptotermes fromosanus.</title>
        <authorList>
            <person name="Itakura S."/>
            <person name="Yosikawa Y."/>
            <person name="Umezawa K."/>
        </authorList>
    </citation>
    <scope>NUCLEOTIDE SEQUENCE [LARGE SCALE GENOMIC DNA]</scope>
</reference>
<keyword evidence="5" id="KW-0963">Cytoplasm</keyword>